<dbReference type="AlphaFoldDB" id="A0A427YC97"/>
<feature type="compositionally biased region" description="Polar residues" evidence="1">
    <location>
        <begin position="20"/>
        <end position="36"/>
    </location>
</feature>
<accession>A0A427YC97</accession>
<feature type="region of interest" description="Disordered" evidence="1">
    <location>
        <begin position="20"/>
        <end position="44"/>
    </location>
</feature>
<evidence type="ECO:0000313" key="3">
    <source>
        <dbReference type="Proteomes" id="UP000279259"/>
    </source>
</evidence>
<dbReference type="Pfam" id="PF10294">
    <property type="entry name" value="Methyltransf_16"/>
    <property type="match status" value="1"/>
</dbReference>
<organism evidence="2 3">
    <name type="scientific">Saitozyma podzolica</name>
    <dbReference type="NCBI Taxonomy" id="1890683"/>
    <lineage>
        <taxon>Eukaryota</taxon>
        <taxon>Fungi</taxon>
        <taxon>Dikarya</taxon>
        <taxon>Basidiomycota</taxon>
        <taxon>Agaricomycotina</taxon>
        <taxon>Tremellomycetes</taxon>
        <taxon>Tremellales</taxon>
        <taxon>Trimorphomycetaceae</taxon>
        <taxon>Saitozyma</taxon>
    </lineage>
</organism>
<dbReference type="OrthoDB" id="413520at2759"/>
<dbReference type="PANTHER" id="PTHR14614:SF161">
    <property type="match status" value="1"/>
</dbReference>
<dbReference type="Gene3D" id="3.40.50.150">
    <property type="entry name" value="Vaccinia Virus protein VP39"/>
    <property type="match status" value="2"/>
</dbReference>
<reference evidence="2 3" key="1">
    <citation type="submission" date="2018-11" db="EMBL/GenBank/DDBJ databases">
        <title>Genome sequence of Saitozyma podzolica DSM 27192.</title>
        <authorList>
            <person name="Aliyu H."/>
            <person name="Gorte O."/>
            <person name="Ochsenreither K."/>
        </authorList>
    </citation>
    <scope>NUCLEOTIDE SEQUENCE [LARGE SCALE GENOMIC DNA]</scope>
    <source>
        <strain evidence="2 3">DSM 27192</strain>
    </source>
</reference>
<gene>
    <name evidence="2" type="ORF">EHS25_003019</name>
</gene>
<dbReference type="STRING" id="1890683.A0A427YC97"/>
<protein>
    <submittedName>
        <fullName evidence="2">Uncharacterized protein</fullName>
    </submittedName>
</protein>
<dbReference type="EMBL" id="RSCD01000016">
    <property type="protein sequence ID" value="RSH88791.1"/>
    <property type="molecule type" value="Genomic_DNA"/>
</dbReference>
<dbReference type="InterPro" id="IPR019410">
    <property type="entry name" value="Methyltransf_16"/>
</dbReference>
<dbReference type="GO" id="GO:0008757">
    <property type="term" value="F:S-adenosylmethionine-dependent methyltransferase activity"/>
    <property type="evidence" value="ECO:0007669"/>
    <property type="project" value="UniProtKB-ARBA"/>
</dbReference>
<proteinExistence type="predicted"/>
<dbReference type="Proteomes" id="UP000279259">
    <property type="component" value="Unassembled WGS sequence"/>
</dbReference>
<dbReference type="PANTHER" id="PTHR14614">
    <property type="entry name" value="HEPATOCELLULAR CARCINOMA-ASSOCIATED ANTIGEN"/>
    <property type="match status" value="1"/>
</dbReference>
<dbReference type="InterPro" id="IPR029063">
    <property type="entry name" value="SAM-dependent_MTases_sf"/>
</dbReference>
<dbReference type="GO" id="GO:0032991">
    <property type="term" value="C:protein-containing complex"/>
    <property type="evidence" value="ECO:0007669"/>
    <property type="project" value="TreeGrafter"/>
</dbReference>
<dbReference type="GO" id="GO:0005829">
    <property type="term" value="C:cytosol"/>
    <property type="evidence" value="ECO:0007669"/>
    <property type="project" value="TreeGrafter"/>
</dbReference>
<evidence type="ECO:0000256" key="1">
    <source>
        <dbReference type="SAM" id="MobiDB-lite"/>
    </source>
</evidence>
<keyword evidence="3" id="KW-1185">Reference proteome</keyword>
<evidence type="ECO:0000313" key="2">
    <source>
        <dbReference type="EMBL" id="RSH88791.1"/>
    </source>
</evidence>
<sequence>MDDPNFPANLDISPLPLTIASSQPRAQGSRSAQQANDDAPDQWGQRDAIQKYGIAGRVWEATVPLIDYLTPGAAYDPPCPIYGPGPRRIIELGSGQSLPSLHMASHLDEDDSVILTDLPQVYFPHLYPPLLRTLLELTEPETIPEEETFGPIVILSYKSRTLSLEESFFDVFGQYFKMDPVIGGQWDAKMFICRRWKTTEEWSLPSVKDVMMARKGIVRGRDYGLVDQLYGSLEWEV</sequence>
<name>A0A427YC97_9TREE</name>
<comment type="caution">
    <text evidence="2">The sequence shown here is derived from an EMBL/GenBank/DDBJ whole genome shotgun (WGS) entry which is preliminary data.</text>
</comment>